<evidence type="ECO:0008006" key="17">
    <source>
        <dbReference type="Google" id="ProtNLM"/>
    </source>
</evidence>
<dbReference type="GO" id="GO:0012505">
    <property type="term" value="C:endomembrane system"/>
    <property type="evidence" value="ECO:0007669"/>
    <property type="project" value="UniProtKB-SubCell"/>
</dbReference>
<comment type="similarity">
    <text evidence="1 12">Belongs to the ATPase B chain family.</text>
</comment>
<evidence type="ECO:0000256" key="6">
    <source>
        <dbReference type="ARBA" id="ARBA00022989"/>
    </source>
</evidence>
<evidence type="ECO:0000256" key="2">
    <source>
        <dbReference type="ARBA" id="ARBA00022448"/>
    </source>
</evidence>
<dbReference type="GO" id="GO:0045259">
    <property type="term" value="C:proton-transporting ATP synthase complex"/>
    <property type="evidence" value="ECO:0007669"/>
    <property type="project" value="UniProtKB-KW"/>
</dbReference>
<feature type="coiled-coil region" evidence="13">
    <location>
        <begin position="51"/>
        <end position="112"/>
    </location>
</feature>
<keyword evidence="4 12" id="KW-0812">Transmembrane</keyword>
<dbReference type="InterPro" id="IPR002146">
    <property type="entry name" value="ATP_synth_b/b'su_bac/chlpt"/>
</dbReference>
<evidence type="ECO:0000256" key="5">
    <source>
        <dbReference type="ARBA" id="ARBA00022781"/>
    </source>
</evidence>
<keyword evidence="7 12" id="KW-0406">Ion transport</keyword>
<evidence type="ECO:0000256" key="10">
    <source>
        <dbReference type="ARBA" id="ARBA00025198"/>
    </source>
</evidence>
<dbReference type="PANTHER" id="PTHR33445">
    <property type="entry name" value="ATP SYNTHASE SUBUNIT B', CHLOROPLASTIC"/>
    <property type="match status" value="1"/>
</dbReference>
<keyword evidence="9" id="KW-0066">ATP synthesis</keyword>
<evidence type="ECO:0000256" key="13">
    <source>
        <dbReference type="SAM" id="Coils"/>
    </source>
</evidence>
<protein>
    <recommendedName>
        <fullName evidence="17">ATP synthase subunit b</fullName>
    </recommendedName>
</protein>
<evidence type="ECO:0000256" key="9">
    <source>
        <dbReference type="ARBA" id="ARBA00023310"/>
    </source>
</evidence>
<dbReference type="GO" id="GO:0046961">
    <property type="term" value="F:proton-transporting ATPase activity, rotational mechanism"/>
    <property type="evidence" value="ECO:0007669"/>
    <property type="project" value="TreeGrafter"/>
</dbReference>
<dbReference type="Pfam" id="PF00430">
    <property type="entry name" value="ATP-synt_B"/>
    <property type="match status" value="1"/>
</dbReference>
<evidence type="ECO:0000256" key="7">
    <source>
        <dbReference type="ARBA" id="ARBA00023065"/>
    </source>
</evidence>
<evidence type="ECO:0000256" key="3">
    <source>
        <dbReference type="ARBA" id="ARBA00022547"/>
    </source>
</evidence>
<reference evidence="15 16" key="1">
    <citation type="journal article" date="2019" name="ISME J.">
        <title>Insights into ecological role of a new deltaproteobacterial order Candidatus Acidulodesulfobacterales by metagenomics and metatranscriptomics.</title>
        <authorList>
            <person name="Tan S."/>
            <person name="Liu J."/>
            <person name="Fang Y."/>
            <person name="Hedlund B.P."/>
            <person name="Lian Z.H."/>
            <person name="Huang L.Y."/>
            <person name="Li J.T."/>
            <person name="Huang L.N."/>
            <person name="Li W.J."/>
            <person name="Jiang H.C."/>
            <person name="Dong H.L."/>
            <person name="Shu W.S."/>
        </authorList>
    </citation>
    <scope>NUCLEOTIDE SEQUENCE [LARGE SCALE GENOMIC DNA]</scope>
    <source>
        <strain evidence="15">AP2</strain>
    </source>
</reference>
<evidence type="ECO:0000256" key="8">
    <source>
        <dbReference type="ARBA" id="ARBA00023136"/>
    </source>
</evidence>
<gene>
    <name evidence="15" type="ORF">EVJ46_02720</name>
</gene>
<accession>A0A519BIS6</accession>
<dbReference type="PANTHER" id="PTHR33445:SF2">
    <property type="entry name" value="ATP SYNTHASE SUBUNIT B', CHLOROPLASTIC"/>
    <property type="match status" value="1"/>
</dbReference>
<proteinExistence type="inferred from homology"/>
<comment type="caution">
    <text evidence="15">The sequence shown here is derived from an EMBL/GenBank/DDBJ whole genome shotgun (WGS) entry which is preliminary data.</text>
</comment>
<dbReference type="Proteomes" id="UP000316562">
    <property type="component" value="Unassembled WGS sequence"/>
</dbReference>
<dbReference type="EMBL" id="SGBC01000001">
    <property type="protein sequence ID" value="RZD17159.1"/>
    <property type="molecule type" value="Genomic_DNA"/>
</dbReference>
<comment type="function">
    <text evidence="10">F(1)F(0) ATP synthase produces ATP from ADP in the presence of a proton or sodium gradient. F-type ATPases consist of two structural domains, F(1) containing the extramembraneous catalytic core and F(0) containing the membrane proton channel, linked together by a central stalk and a peripheral stalk. During catalysis, ATP synthesis in the catalytic domain of F(1) is coupled via a rotary mechanism of the central stalk subunits to proton translocation.</text>
</comment>
<evidence type="ECO:0000313" key="16">
    <source>
        <dbReference type="Proteomes" id="UP000316562"/>
    </source>
</evidence>
<dbReference type="InterPro" id="IPR050059">
    <property type="entry name" value="ATP_synthase_B_chain"/>
</dbReference>
<keyword evidence="3 12" id="KW-0138">CF(0)</keyword>
<dbReference type="CDD" id="cd06503">
    <property type="entry name" value="ATP-synt_Fo_b"/>
    <property type="match status" value="1"/>
</dbReference>
<feature type="transmembrane region" description="Helical" evidence="14">
    <location>
        <begin position="6"/>
        <end position="30"/>
    </location>
</feature>
<dbReference type="AlphaFoldDB" id="A0A519BIS6"/>
<evidence type="ECO:0000313" key="15">
    <source>
        <dbReference type="EMBL" id="RZD17159.1"/>
    </source>
</evidence>
<organism evidence="15 16">
    <name type="scientific">Acididesulfobacter guangdongensis</name>
    <dbReference type="NCBI Taxonomy" id="2597225"/>
    <lineage>
        <taxon>Bacteria</taxon>
        <taxon>Deltaproteobacteria</taxon>
        <taxon>Candidatus Acidulodesulfobacterales</taxon>
        <taxon>Candidatus Acididesulfobacter</taxon>
    </lineage>
</organism>
<keyword evidence="8 14" id="KW-0472">Membrane</keyword>
<evidence type="ECO:0000256" key="4">
    <source>
        <dbReference type="ARBA" id="ARBA00022692"/>
    </source>
</evidence>
<comment type="subcellular location">
    <subcellularLocation>
        <location evidence="11">Endomembrane system</location>
        <topology evidence="11">Single-pass membrane protein</topology>
    </subcellularLocation>
</comment>
<evidence type="ECO:0000256" key="14">
    <source>
        <dbReference type="SAM" id="Phobius"/>
    </source>
</evidence>
<evidence type="ECO:0000256" key="1">
    <source>
        <dbReference type="ARBA" id="ARBA00005513"/>
    </source>
</evidence>
<keyword evidence="2 12" id="KW-0813">Transport</keyword>
<keyword evidence="13" id="KW-0175">Coiled coil</keyword>
<keyword evidence="5 12" id="KW-0375">Hydrogen ion transport</keyword>
<evidence type="ECO:0000256" key="11">
    <source>
        <dbReference type="ARBA" id="ARBA00037847"/>
    </source>
</evidence>
<keyword evidence="6 14" id="KW-1133">Transmembrane helix</keyword>
<sequence length="141" mass="16539">MKELVITWQGLLFEAAAFLIFTYLINIFLFKPIKAIIEKRREMLDSNIGKQKDYETSVENILKNIEDEKKEYKLFLNQIREDYHKDATNKANEMLEAAKKEALETFDKKIEEIKKSRDSIYDSIKAESSAISKLIVNKIID</sequence>
<evidence type="ECO:0000256" key="12">
    <source>
        <dbReference type="RuleBase" id="RU003848"/>
    </source>
</evidence>
<dbReference type="GO" id="GO:0015986">
    <property type="term" value="P:proton motive force-driven ATP synthesis"/>
    <property type="evidence" value="ECO:0007669"/>
    <property type="project" value="InterPro"/>
</dbReference>
<name>A0A519BIS6_ACIG2</name>